<feature type="coiled-coil region" evidence="1">
    <location>
        <begin position="633"/>
        <end position="681"/>
    </location>
</feature>
<keyword evidence="1" id="KW-0175">Coiled coil</keyword>
<dbReference type="InterPro" id="IPR038729">
    <property type="entry name" value="Rad50/SbcC_AAA"/>
</dbReference>
<feature type="coiled-coil region" evidence="1">
    <location>
        <begin position="233"/>
        <end position="260"/>
    </location>
</feature>
<dbReference type="PANTHER" id="PTHR32114:SF2">
    <property type="entry name" value="ABC TRANSPORTER ABCH.3"/>
    <property type="match status" value="1"/>
</dbReference>
<dbReference type="Pfam" id="PF13476">
    <property type="entry name" value="AAA_23"/>
    <property type="match status" value="1"/>
</dbReference>
<dbReference type="Proteomes" id="UP000592216">
    <property type="component" value="Unassembled WGS sequence"/>
</dbReference>
<name>A0A850Q3R1_9RHOB</name>
<proteinExistence type="predicted"/>
<dbReference type="PANTHER" id="PTHR32114">
    <property type="entry name" value="ABC TRANSPORTER ABCH.3"/>
    <property type="match status" value="1"/>
</dbReference>
<evidence type="ECO:0000313" key="4">
    <source>
        <dbReference type="Proteomes" id="UP000592216"/>
    </source>
</evidence>
<sequence length="1240" mass="134457">MKILSISGANLASLSEPFTIDLLAEPLRSAGLFAITGETGAGKSTLLDAMCLALYGECPRLSSSGVNDDLPEVDQTIKSSDARSILRRGAASGWCEVCFEGTDGLTYASRFEVRRARSKSDGRLQAPSRSLRRINDGQVIETQITAVNSRVVELTGLAYDEFRRTVLLAQGDFDAFLRANGTERAALLEKVTGTEIYRQVSQRIFTMKDAAHQKLDTLTLRRDAADVLPDDQRSDLLQERETLQQDLMSLSAQLADFSRDLNAHERFATAHGRLADAAVAEQKARTDHQNSEPDRSVLSRMYRAADLRSEVTAHKSSVLMVQRQRDERALIEDSISVFEAEVAAAETKQTDAKNAHLQIEDIFKSFGLEWSKAEALDANILTARSERTSAEATCASAAEALKESEGALIALQAECRLQEEALSAANVELEAMPSMEALAARQDDVQNWVQEREAAVRLVRDAVIGLDQSAASREAAENSLRVLSEAIEEDKREFSIVQEALSVQEAELSKIEKRKPSEQSERLRKRQSAIEALLNLAQVHETALEKRGRETSTLEAANIQVANAETELTRLEARILGQEATVRALLAPLDRAEAAVSAVANQLRSHLEDGEPCPVCGAVEHPLVEDSALAFQAQALRTEVENARTALSTSRTEHAATLRRLDAARLEANRATLEITELDGRLARSVADYALASERASEAGITRVPACTLETVRELQQLSEKYEIELAEVSAALVEQTRLREQITSQRQQLDQISQRMGSAQDAREKAIADQNAASLSVQRTEAQVAAGRAEKSRLDRVLEQPLGAIGSLVEELDRDPDGVAQKMDAAVAKWENLKSQAEEAGRQMQFLAPRIAQCEAKGQGGAAGLQDAQKRLSDRNEALARMVEERSALLGGEATGAHRTRHNDMRRQCADALSAAQEALAQKKAEFSAASAKLDSINNALNASVTAEHEVKLALEAALATAGLTLEEATELLAQSAQIEPLETRLKAVDDALAAAVANLEARKADLKQIEEQGIPETPAAQLLDQKQACEAQQATLLKRDGEITGLLASDDKRRDALRSLNDQITEAQKQADVWTAVNAAVGSRNGDKFARIAQSVTLGLLVERANHHLADLKPRYRLMIGGGELGLHIVDRDMADEVRSTRSLSGGERFLVSLALALALSGMGQHGGLAATLFIDEGFGSLDAESLDVAMDALEALQAQGRTIGVISHVEAMKDRIPVQVRVTRRGAGASTVELIGG</sequence>
<comment type="caution">
    <text evidence="3">The sequence shown here is derived from an EMBL/GenBank/DDBJ whole genome shotgun (WGS) entry which is preliminary data.</text>
</comment>
<dbReference type="EMBL" id="JABCJE010000006">
    <property type="protein sequence ID" value="NVO24307.1"/>
    <property type="molecule type" value="Genomic_DNA"/>
</dbReference>
<dbReference type="InterPro" id="IPR027417">
    <property type="entry name" value="P-loop_NTPase"/>
</dbReference>
<protein>
    <submittedName>
        <fullName evidence="3">AAA family ATPase</fullName>
    </submittedName>
</protein>
<evidence type="ECO:0000256" key="1">
    <source>
        <dbReference type="SAM" id="Coils"/>
    </source>
</evidence>
<dbReference type="AlphaFoldDB" id="A0A850Q3R1"/>
<dbReference type="SUPFAM" id="SSF52540">
    <property type="entry name" value="P-loop containing nucleoside triphosphate hydrolases"/>
    <property type="match status" value="1"/>
</dbReference>
<organism evidence="3 4">
    <name type="scientific">Donghicola mangrovi</name>
    <dbReference type="NCBI Taxonomy" id="2729614"/>
    <lineage>
        <taxon>Bacteria</taxon>
        <taxon>Pseudomonadati</taxon>
        <taxon>Pseudomonadota</taxon>
        <taxon>Alphaproteobacteria</taxon>
        <taxon>Rhodobacterales</taxon>
        <taxon>Roseobacteraceae</taxon>
        <taxon>Donghicola</taxon>
    </lineage>
</organism>
<feature type="coiled-coil region" evidence="1">
    <location>
        <begin position="712"/>
        <end position="756"/>
    </location>
</feature>
<dbReference type="Gene3D" id="3.40.50.300">
    <property type="entry name" value="P-loop containing nucleotide triphosphate hydrolases"/>
    <property type="match status" value="2"/>
</dbReference>
<gene>
    <name evidence="3" type="ORF">HJ536_13150</name>
</gene>
<dbReference type="GO" id="GO:0006302">
    <property type="term" value="P:double-strand break repair"/>
    <property type="evidence" value="ECO:0007669"/>
    <property type="project" value="InterPro"/>
</dbReference>
<feature type="coiled-coil region" evidence="1">
    <location>
        <begin position="554"/>
        <end position="609"/>
    </location>
</feature>
<evidence type="ECO:0000313" key="3">
    <source>
        <dbReference type="EMBL" id="NVO24307.1"/>
    </source>
</evidence>
<dbReference type="GO" id="GO:0016887">
    <property type="term" value="F:ATP hydrolysis activity"/>
    <property type="evidence" value="ECO:0007669"/>
    <property type="project" value="InterPro"/>
</dbReference>
<reference evidence="3 4" key="1">
    <citation type="submission" date="2020-04" db="EMBL/GenBank/DDBJ databases">
        <title>Donghicola sp., a member of the Rhodobacteraceae family isolated from mangrove forest in Thailand.</title>
        <authorList>
            <person name="Charoenyingcharoen P."/>
            <person name="Yukphan P."/>
        </authorList>
    </citation>
    <scope>NUCLEOTIDE SEQUENCE [LARGE SCALE GENOMIC DNA]</scope>
    <source>
        <strain evidence="3 4">B5-SW-15</strain>
    </source>
</reference>
<feature type="domain" description="Rad50/SbcC-type AAA" evidence="2">
    <location>
        <begin position="9"/>
        <end position="254"/>
    </location>
</feature>
<dbReference type="RefSeq" id="WP_177158049.1">
    <property type="nucleotide sequence ID" value="NZ_JABCJE010000006.1"/>
</dbReference>
<evidence type="ECO:0000259" key="2">
    <source>
        <dbReference type="Pfam" id="PF13476"/>
    </source>
</evidence>
<accession>A0A850Q3R1</accession>
<dbReference type="Pfam" id="PF13558">
    <property type="entry name" value="SbcC_Walker_B"/>
    <property type="match status" value="1"/>
</dbReference>